<sequence>MTEKRIAEASSLRGYFQEQWDQLMRLLEAQSQKREARLAEEDRLDEAIESIVTRTDSRMRALTRYKTRLREGARGLLLHIDNLVDELPDALLISKDTFLQDPQVSTFFSSIEEVNELCNQFYDMHDYLITPEHRGANEIFFILFLKYQEKTVLGSEIQGDILLREVQQTSVTFFGHQLLAPSVTELEVRHALK</sequence>
<comment type="caution">
    <text evidence="1">The sequence shown here is derived from an EMBL/GenBank/DDBJ whole genome shotgun (WGS) entry which is preliminary data.</text>
</comment>
<dbReference type="Proteomes" id="UP000190896">
    <property type="component" value="Unassembled WGS sequence"/>
</dbReference>
<dbReference type="AlphaFoldDB" id="A0A1T2KXD5"/>
<proteinExistence type="predicted"/>
<name>A0A1T2KXD5_9GAMM</name>
<evidence type="ECO:0000313" key="1">
    <source>
        <dbReference type="EMBL" id="OOZ37461.1"/>
    </source>
</evidence>
<keyword evidence="2" id="KW-1185">Reference proteome</keyword>
<evidence type="ECO:0000313" key="2">
    <source>
        <dbReference type="Proteomes" id="UP000190896"/>
    </source>
</evidence>
<dbReference type="RefSeq" id="WP_078485874.1">
    <property type="nucleotide sequence ID" value="NZ_MPRJ01000009.1"/>
</dbReference>
<accession>A0A1T2KXD5</accession>
<dbReference type="EMBL" id="MPRJ01000009">
    <property type="protein sequence ID" value="OOZ37461.1"/>
    <property type="molecule type" value="Genomic_DNA"/>
</dbReference>
<reference evidence="1 2" key="1">
    <citation type="submission" date="2016-11" db="EMBL/GenBank/DDBJ databases">
        <title>Mixed transmission modes and dynamic genome evolution in an obligate animal-bacterial symbiosis.</title>
        <authorList>
            <person name="Russell S.L."/>
            <person name="Corbett-Detig R.B."/>
            <person name="Cavanaugh C.M."/>
        </authorList>
    </citation>
    <scope>NUCLEOTIDE SEQUENCE [LARGE SCALE GENOMIC DNA]</scope>
    <source>
        <strain evidence="1">Se-Cadez</strain>
    </source>
</reference>
<protein>
    <submittedName>
        <fullName evidence="1">Uncharacterized protein</fullName>
    </submittedName>
</protein>
<organism evidence="1 2">
    <name type="scientific">Solemya velesiana gill symbiont</name>
    <dbReference type="NCBI Taxonomy" id="1918948"/>
    <lineage>
        <taxon>Bacteria</taxon>
        <taxon>Pseudomonadati</taxon>
        <taxon>Pseudomonadota</taxon>
        <taxon>Gammaproteobacteria</taxon>
        <taxon>sulfur-oxidizing symbionts</taxon>
    </lineage>
</organism>
<dbReference type="OrthoDB" id="8557243at2"/>
<gene>
    <name evidence="1" type="ORF">BOW51_02080</name>
</gene>